<evidence type="ECO:0000313" key="3">
    <source>
        <dbReference type="Proteomes" id="UP000198211"/>
    </source>
</evidence>
<evidence type="ECO:0000256" key="1">
    <source>
        <dbReference type="SAM" id="MobiDB-lite"/>
    </source>
</evidence>
<proteinExistence type="predicted"/>
<gene>
    <name evidence="2" type="ORF">PHMEG_0001601</name>
</gene>
<keyword evidence="3" id="KW-1185">Reference proteome</keyword>
<accession>A0A225X1E2</accession>
<dbReference type="OrthoDB" id="64117at2759"/>
<dbReference type="Proteomes" id="UP000198211">
    <property type="component" value="Unassembled WGS sequence"/>
</dbReference>
<name>A0A225X1E2_9STRA</name>
<dbReference type="AlphaFoldDB" id="A0A225X1E2"/>
<sequence>MVETEVTIVCEAFLKNHPTDRDNSKKLDFTTFLALLLQFAKMSGDKDSGRAYDSLVRTCLEKQQKSRTRVAVTGELQDCKKVLAAFEDPLTKIFSFYVVKTNSKLEKIDPKMKQFCPPHMSYAEAVAFGRKYGIIAHGVLTTTEFATIYIDSLPKSPTTEYDRVLTYPAFCEMLVRLSKKTCLDKTSPPDRNLKGLLQMMWLALTSTAPRDLKISDFLKSDRMDVTKHFLIHFEKFWKKERYENYFGVRPATSVLDPPLPPRYQMSRRLSLNIPPAPKTTTTTLQRRASTRTLPDM</sequence>
<organism evidence="2 3">
    <name type="scientific">Phytophthora megakarya</name>
    <dbReference type="NCBI Taxonomy" id="4795"/>
    <lineage>
        <taxon>Eukaryota</taxon>
        <taxon>Sar</taxon>
        <taxon>Stramenopiles</taxon>
        <taxon>Oomycota</taxon>
        <taxon>Peronosporomycetes</taxon>
        <taxon>Peronosporales</taxon>
        <taxon>Peronosporaceae</taxon>
        <taxon>Phytophthora</taxon>
    </lineage>
</organism>
<reference evidence="3" key="1">
    <citation type="submission" date="2017-03" db="EMBL/GenBank/DDBJ databases">
        <title>Phytopthora megakarya and P. palmivora, two closely related causual agents of cacao black pod achieved similar genome size and gene model numbers by different mechanisms.</title>
        <authorList>
            <person name="Ali S."/>
            <person name="Shao J."/>
            <person name="Larry D.J."/>
            <person name="Kronmiller B."/>
            <person name="Shen D."/>
            <person name="Strem M.D."/>
            <person name="Melnick R.L."/>
            <person name="Guiltinan M.J."/>
            <person name="Tyler B.M."/>
            <person name="Meinhardt L.W."/>
            <person name="Bailey B.A."/>
        </authorList>
    </citation>
    <scope>NUCLEOTIDE SEQUENCE [LARGE SCALE GENOMIC DNA]</scope>
    <source>
        <strain evidence="3">zdho120</strain>
    </source>
</reference>
<feature type="compositionally biased region" description="Low complexity" evidence="1">
    <location>
        <begin position="279"/>
        <end position="296"/>
    </location>
</feature>
<dbReference type="EMBL" id="NBNE01000059">
    <property type="protein sequence ID" value="OWZ23502.1"/>
    <property type="molecule type" value="Genomic_DNA"/>
</dbReference>
<feature type="region of interest" description="Disordered" evidence="1">
    <location>
        <begin position="274"/>
        <end position="296"/>
    </location>
</feature>
<protein>
    <submittedName>
        <fullName evidence="2">Uncharacterized protein</fullName>
    </submittedName>
</protein>
<comment type="caution">
    <text evidence="2">The sequence shown here is derived from an EMBL/GenBank/DDBJ whole genome shotgun (WGS) entry which is preliminary data.</text>
</comment>
<evidence type="ECO:0000313" key="2">
    <source>
        <dbReference type="EMBL" id="OWZ23502.1"/>
    </source>
</evidence>